<name>A0AAU7D5A8_9BACT</name>
<keyword evidence="1" id="KW-0472">Membrane</keyword>
<feature type="transmembrane region" description="Helical" evidence="1">
    <location>
        <begin position="117"/>
        <end position="136"/>
    </location>
</feature>
<evidence type="ECO:0000313" key="2">
    <source>
        <dbReference type="EMBL" id="XBH13009.1"/>
    </source>
</evidence>
<dbReference type="EMBL" id="CP121195">
    <property type="protein sequence ID" value="XBH13009.1"/>
    <property type="molecule type" value="Genomic_DNA"/>
</dbReference>
<feature type="transmembrane region" description="Helical" evidence="1">
    <location>
        <begin position="12"/>
        <end position="33"/>
    </location>
</feature>
<sequence length="188" mass="20643">MEITTRSLWTLIHGMGFGGLYLLACSGAIVELWRRYSPAGRTPITAKDETFLRLYLVVMSLLAWVAVLTGAYIVYPWYRAAAPAGTSNLAGFPQRLLMSSASTIAWHSIGMEWKEHVAWFAPISITMASAVFIKYGREIKNHPQLRNAVLCFVLISFLAAGIAGFFGAEIDDHAPIRGGSAIRLVHGE</sequence>
<protein>
    <submittedName>
        <fullName evidence="2">Uncharacterized protein</fullName>
    </submittedName>
</protein>
<evidence type="ECO:0000256" key="1">
    <source>
        <dbReference type="SAM" id="Phobius"/>
    </source>
</evidence>
<dbReference type="AlphaFoldDB" id="A0AAU7D5A8"/>
<feature type="transmembrane region" description="Helical" evidence="1">
    <location>
        <begin position="148"/>
        <end position="168"/>
    </location>
</feature>
<keyword evidence="1" id="KW-1133">Transmembrane helix</keyword>
<keyword evidence="1" id="KW-0812">Transmembrane</keyword>
<reference evidence="2" key="1">
    <citation type="submission" date="2023-03" db="EMBL/GenBank/DDBJ databases">
        <title>Edaphobacter sp.</title>
        <authorList>
            <person name="Huber K.J."/>
            <person name="Papendorf J."/>
            <person name="Pilke C."/>
            <person name="Bunk B."/>
            <person name="Sproeer C."/>
            <person name="Pester M."/>
        </authorList>
    </citation>
    <scope>NUCLEOTIDE SEQUENCE</scope>
    <source>
        <strain evidence="2">DSM 109920</strain>
    </source>
</reference>
<proteinExistence type="predicted"/>
<dbReference type="RefSeq" id="WP_348269666.1">
    <property type="nucleotide sequence ID" value="NZ_CP121195.1"/>
</dbReference>
<organism evidence="2">
    <name type="scientific">Edaphobacter paludis</name>
    <dbReference type="NCBI Taxonomy" id="3035702"/>
    <lineage>
        <taxon>Bacteria</taxon>
        <taxon>Pseudomonadati</taxon>
        <taxon>Acidobacteriota</taxon>
        <taxon>Terriglobia</taxon>
        <taxon>Terriglobales</taxon>
        <taxon>Acidobacteriaceae</taxon>
        <taxon>Edaphobacter</taxon>
    </lineage>
</organism>
<feature type="transmembrane region" description="Helical" evidence="1">
    <location>
        <begin position="54"/>
        <end position="75"/>
    </location>
</feature>
<accession>A0AAU7D5A8</accession>
<gene>
    <name evidence="2" type="ORF">P8936_15120</name>
</gene>